<comment type="caution">
    <text evidence="4">The sequence shown here is derived from an EMBL/GenBank/DDBJ whole genome shotgun (WGS) entry which is preliminary data.</text>
</comment>
<dbReference type="AlphaFoldDB" id="A0A2W2BFG1"/>
<dbReference type="InterPro" id="IPR002941">
    <property type="entry name" value="DNA_methylase_N4/N6"/>
</dbReference>
<reference evidence="4 5" key="1">
    <citation type="submission" date="2018-01" db="EMBL/GenBank/DDBJ databases">
        <title>Draft genome sequence of Jishengella endophytica.</title>
        <authorList>
            <person name="Sahin N."/>
            <person name="Ay H."/>
            <person name="Saygin H."/>
        </authorList>
    </citation>
    <scope>NUCLEOTIDE SEQUENCE [LARGE SCALE GENOMIC DNA]</scope>
    <source>
        <strain evidence="4 5">DSM 45430</strain>
    </source>
</reference>
<evidence type="ECO:0000256" key="2">
    <source>
        <dbReference type="ARBA" id="ARBA00022679"/>
    </source>
</evidence>
<dbReference type="EC" id="2.1.1.-" evidence="3"/>
<proteinExistence type="inferred from homology"/>
<dbReference type="OrthoDB" id="9773060at2"/>
<dbReference type="GO" id="GO:0008170">
    <property type="term" value="F:N-methyltransferase activity"/>
    <property type="evidence" value="ECO:0007669"/>
    <property type="project" value="InterPro"/>
</dbReference>
<keyword evidence="2" id="KW-0808">Transferase</keyword>
<evidence type="ECO:0000256" key="3">
    <source>
        <dbReference type="RuleBase" id="RU362026"/>
    </source>
</evidence>
<dbReference type="InterPro" id="IPR029063">
    <property type="entry name" value="SAM-dependent_MTases_sf"/>
</dbReference>
<dbReference type="PANTHER" id="PTHR14911:SF13">
    <property type="entry name" value="TRNA (GUANINE(6)-N2)-METHYLTRANSFERASE THUMP3"/>
    <property type="match status" value="1"/>
</dbReference>
<dbReference type="InterPro" id="IPR001091">
    <property type="entry name" value="RM_Methyltransferase"/>
</dbReference>
<evidence type="ECO:0000313" key="5">
    <source>
        <dbReference type="Proteomes" id="UP000248627"/>
    </source>
</evidence>
<dbReference type="Proteomes" id="UP000248627">
    <property type="component" value="Unassembled WGS sequence"/>
</dbReference>
<dbReference type="GO" id="GO:0016423">
    <property type="term" value="F:tRNA (guanine) methyltransferase activity"/>
    <property type="evidence" value="ECO:0007669"/>
    <property type="project" value="TreeGrafter"/>
</dbReference>
<organism evidence="4 5">
    <name type="scientific">Micromonospora endophytica</name>
    <dbReference type="NCBI Taxonomy" id="515350"/>
    <lineage>
        <taxon>Bacteria</taxon>
        <taxon>Bacillati</taxon>
        <taxon>Actinomycetota</taxon>
        <taxon>Actinomycetes</taxon>
        <taxon>Micromonosporales</taxon>
        <taxon>Micromonosporaceae</taxon>
        <taxon>Micromonospora</taxon>
    </lineage>
</organism>
<name>A0A2W2BFG1_9ACTN</name>
<dbReference type="GO" id="GO:0030488">
    <property type="term" value="P:tRNA methylation"/>
    <property type="evidence" value="ECO:0007669"/>
    <property type="project" value="TreeGrafter"/>
</dbReference>
<dbReference type="RefSeq" id="WP_111246249.1">
    <property type="nucleotide sequence ID" value="NZ_AP023358.1"/>
</dbReference>
<protein>
    <recommendedName>
        <fullName evidence="3">Methyltransferase</fullName>
        <ecNumber evidence="3">2.1.1.-</ecNumber>
    </recommendedName>
</protein>
<evidence type="ECO:0000256" key="1">
    <source>
        <dbReference type="ARBA" id="ARBA00022603"/>
    </source>
</evidence>
<dbReference type="SUPFAM" id="SSF53335">
    <property type="entry name" value="S-adenosyl-L-methionine-dependent methyltransferases"/>
    <property type="match status" value="1"/>
</dbReference>
<evidence type="ECO:0000313" key="4">
    <source>
        <dbReference type="EMBL" id="PZF86351.1"/>
    </source>
</evidence>
<keyword evidence="1 4" id="KW-0489">Methyltransferase</keyword>
<comment type="similarity">
    <text evidence="3">Belongs to the N(4)/N(6)-methyltransferase family.</text>
</comment>
<accession>A0A2W2BFG1</accession>
<dbReference type="GO" id="GO:0003677">
    <property type="term" value="F:DNA binding"/>
    <property type="evidence" value="ECO:0007669"/>
    <property type="project" value="InterPro"/>
</dbReference>
<dbReference type="EMBL" id="POTX01000319">
    <property type="protein sequence ID" value="PZF86351.1"/>
    <property type="molecule type" value="Genomic_DNA"/>
</dbReference>
<dbReference type="Pfam" id="PF01555">
    <property type="entry name" value="N6_N4_Mtase"/>
    <property type="match status" value="1"/>
</dbReference>
<gene>
    <name evidence="4" type="ORF">C1I93_27860</name>
</gene>
<keyword evidence="5" id="KW-1185">Reference proteome</keyword>
<dbReference type="PRINTS" id="PR00508">
    <property type="entry name" value="S21N4MTFRASE"/>
</dbReference>
<sequence>MTDELPITSVWLTCQQPARDQRRGRYVPQTSSRPGKMLPHLAAHAINSYTAPGDLVFDPMCGSGTTLVEAMHLDRHGIGIDIEPRFTTLAVANVSLAASQGAAGSAQVFTGDATRLLDLVPASAVGQVGLVLTSPPYGRGTHGLVRTTSTGVRKRDHLYGDRERGNLAYGGWSRLLDGFATILAASYPVLRPGGTVVVTCRPVRRQRNDLIDLPGQLLAVAQSVGLVPVQRCAAMLAAVRDGQIVHPANLFGLLAVRRSRDDGIPVHLIAHEDVLVLRRS</sequence>
<dbReference type="PANTHER" id="PTHR14911">
    <property type="entry name" value="THUMP DOMAIN-CONTAINING"/>
    <property type="match status" value="1"/>
</dbReference>
<dbReference type="Gene3D" id="3.40.50.150">
    <property type="entry name" value="Vaccinia Virus protein VP39"/>
    <property type="match status" value="2"/>
</dbReference>